<feature type="transmembrane region" description="Helical" evidence="1">
    <location>
        <begin position="131"/>
        <end position="156"/>
    </location>
</feature>
<dbReference type="EMBL" id="SSFO01000287">
    <property type="protein sequence ID" value="TXI28037.1"/>
    <property type="molecule type" value="Genomic_DNA"/>
</dbReference>
<protein>
    <submittedName>
        <fullName evidence="3">DUF2062 domain-containing protein</fullName>
    </submittedName>
</protein>
<evidence type="ECO:0000256" key="1">
    <source>
        <dbReference type="SAM" id="Phobius"/>
    </source>
</evidence>
<dbReference type="Proteomes" id="UP000321110">
    <property type="component" value="Unassembled WGS sequence"/>
</dbReference>
<feature type="transmembrane region" description="Helical" evidence="1">
    <location>
        <begin position="99"/>
        <end position="119"/>
    </location>
</feature>
<dbReference type="Pfam" id="PF09835">
    <property type="entry name" value="DUF2062"/>
    <property type="match status" value="1"/>
</dbReference>
<evidence type="ECO:0000313" key="3">
    <source>
        <dbReference type="EMBL" id="TXI28037.1"/>
    </source>
</evidence>
<sequence length="175" mass="19438">MRARWLRRRKRVRALLKPLPRRANIHRYPVLKRFAAYARRYPFLWSFRDAPVLRAIYLGSLLTFMPSYGLQIPIAFAAACLGRANLTVTVAIQMINNPLTLGPIYIATYAIGQALMTLLRLPAGNAAVDGALALILGGAVVGLATAVLLHGLWAAGRFEARRFRQRHRPNGAGRP</sequence>
<keyword evidence="1" id="KW-1133">Transmembrane helix</keyword>
<dbReference type="InterPro" id="IPR018639">
    <property type="entry name" value="DUF2062"/>
</dbReference>
<keyword evidence="1" id="KW-0472">Membrane</keyword>
<feature type="domain" description="DUF2062" evidence="2">
    <location>
        <begin position="33"/>
        <end position="152"/>
    </location>
</feature>
<evidence type="ECO:0000259" key="2">
    <source>
        <dbReference type="Pfam" id="PF09835"/>
    </source>
</evidence>
<gene>
    <name evidence="3" type="ORF">E6Q69_17105</name>
</gene>
<name>A0A5C7VR51_AQUAC</name>
<reference evidence="3 4" key="1">
    <citation type="submission" date="2018-09" db="EMBL/GenBank/DDBJ databases">
        <title>Metagenome Assembled Genomes from an Advanced Water Purification Facility.</title>
        <authorList>
            <person name="Stamps B.W."/>
            <person name="Spear J.R."/>
        </authorList>
    </citation>
    <scope>NUCLEOTIDE SEQUENCE [LARGE SCALE GENOMIC DNA]</scope>
    <source>
        <strain evidence="3">Bin_52_1</strain>
    </source>
</reference>
<comment type="caution">
    <text evidence="3">The sequence shown here is derived from an EMBL/GenBank/DDBJ whole genome shotgun (WGS) entry which is preliminary data.</text>
</comment>
<keyword evidence="1" id="KW-0812">Transmembrane</keyword>
<evidence type="ECO:0000313" key="4">
    <source>
        <dbReference type="Proteomes" id="UP000321110"/>
    </source>
</evidence>
<dbReference type="AlphaFoldDB" id="A0A5C7VR51"/>
<organism evidence="3 4">
    <name type="scientific">Aquipseudomonas alcaligenes</name>
    <name type="common">Pseudomonas alcaligenes</name>
    <dbReference type="NCBI Taxonomy" id="43263"/>
    <lineage>
        <taxon>Bacteria</taxon>
        <taxon>Pseudomonadati</taxon>
        <taxon>Pseudomonadota</taxon>
        <taxon>Gammaproteobacteria</taxon>
        <taxon>Pseudomonadales</taxon>
        <taxon>Pseudomonadaceae</taxon>
        <taxon>Aquipseudomonas</taxon>
    </lineage>
</organism>
<proteinExistence type="predicted"/>
<accession>A0A5C7VR51</accession>